<name>A0A059FKF7_9PROT</name>
<dbReference type="eggNOG" id="COG3152">
    <property type="taxonomic scope" value="Bacteria"/>
</dbReference>
<keyword evidence="3" id="KW-1185">Reference proteome</keyword>
<organism evidence="2 3">
    <name type="scientific">Hyphomonas jannaschiana VP2</name>
    <dbReference type="NCBI Taxonomy" id="1280952"/>
    <lineage>
        <taxon>Bacteria</taxon>
        <taxon>Pseudomonadati</taxon>
        <taxon>Pseudomonadota</taxon>
        <taxon>Alphaproteobacteria</taxon>
        <taxon>Hyphomonadales</taxon>
        <taxon>Hyphomonadaceae</taxon>
        <taxon>Hyphomonas</taxon>
    </lineage>
</organism>
<keyword evidence="1" id="KW-0472">Membrane</keyword>
<evidence type="ECO:0008006" key="4">
    <source>
        <dbReference type="Google" id="ProtNLM"/>
    </source>
</evidence>
<dbReference type="RefSeq" id="WP_035577128.1">
    <property type="nucleotide sequence ID" value="NZ_ARYJ01000001.1"/>
</dbReference>
<comment type="caution">
    <text evidence="2">The sequence shown here is derived from an EMBL/GenBank/DDBJ whole genome shotgun (WGS) entry which is preliminary data.</text>
</comment>
<accession>A0A059FKF7</accession>
<protein>
    <recommendedName>
        <fullName evidence="4">DUF805 domain-containing protein</fullName>
    </recommendedName>
</protein>
<keyword evidence="1" id="KW-0812">Transmembrane</keyword>
<dbReference type="EMBL" id="ARYJ01000001">
    <property type="protein sequence ID" value="KCZ91077.1"/>
    <property type="molecule type" value="Genomic_DNA"/>
</dbReference>
<evidence type="ECO:0000256" key="1">
    <source>
        <dbReference type="SAM" id="Phobius"/>
    </source>
</evidence>
<gene>
    <name evidence="2" type="ORF">HJA_01025</name>
</gene>
<sequence>MDISYVLLNPKGRLGPRDFLRGLILLTGAGLIIQVLTVGASVGAVVLQYPLLWGYFCVLAKRLHDAGHTAWFNVLFLFGFVVVSSILDAVLLPVLSPDMMPLMTQIQEAGLKDGFSGMLEAQQEHAIEIARGTALTRLASFLLTSAGLALVAGRLPSDPDANAHGPATGRPDAS</sequence>
<proteinExistence type="predicted"/>
<dbReference type="AlphaFoldDB" id="A0A059FKF7"/>
<evidence type="ECO:0000313" key="2">
    <source>
        <dbReference type="EMBL" id="KCZ91077.1"/>
    </source>
</evidence>
<dbReference type="PATRIC" id="fig|1280952.3.peg.210"/>
<feature type="transmembrane region" description="Helical" evidence="1">
    <location>
        <begin position="70"/>
        <end position="95"/>
    </location>
</feature>
<dbReference type="STRING" id="1280952.HJA_01025"/>
<dbReference type="OrthoDB" id="9812349at2"/>
<reference evidence="2 3" key="1">
    <citation type="journal article" date="2014" name="Antonie Van Leeuwenhoek">
        <title>Hyphomonas beringensis sp. nov. and Hyphomonas chukchiensis sp. nov., isolated from surface seawater of the Bering Sea and Chukchi Sea.</title>
        <authorList>
            <person name="Li C."/>
            <person name="Lai Q."/>
            <person name="Li G."/>
            <person name="Dong C."/>
            <person name="Wang J."/>
            <person name="Liao Y."/>
            <person name="Shao Z."/>
        </authorList>
    </citation>
    <scope>NUCLEOTIDE SEQUENCE [LARGE SCALE GENOMIC DNA]</scope>
    <source>
        <strain evidence="2 3">VP2</strain>
    </source>
</reference>
<evidence type="ECO:0000313" key="3">
    <source>
        <dbReference type="Proteomes" id="UP000024816"/>
    </source>
</evidence>
<feature type="transmembrane region" description="Helical" evidence="1">
    <location>
        <begin position="23"/>
        <end position="50"/>
    </location>
</feature>
<dbReference type="Proteomes" id="UP000024816">
    <property type="component" value="Unassembled WGS sequence"/>
</dbReference>
<keyword evidence="1" id="KW-1133">Transmembrane helix</keyword>